<dbReference type="EMBL" id="KV454406">
    <property type="protein sequence ID" value="ODQ68109.1"/>
    <property type="molecule type" value="Genomic_DNA"/>
</dbReference>
<reference evidence="2 3" key="1">
    <citation type="journal article" date="2016" name="Proc. Natl. Acad. Sci. U.S.A.">
        <title>Comparative genomics of biotechnologically important yeasts.</title>
        <authorList>
            <person name="Riley R."/>
            <person name="Haridas S."/>
            <person name="Wolfe K.H."/>
            <person name="Lopes M.R."/>
            <person name="Hittinger C.T."/>
            <person name="Goeker M."/>
            <person name="Salamov A.A."/>
            <person name="Wisecaver J.H."/>
            <person name="Long T.M."/>
            <person name="Calvey C.H."/>
            <person name="Aerts A.L."/>
            <person name="Barry K.W."/>
            <person name="Choi C."/>
            <person name="Clum A."/>
            <person name="Coughlan A.Y."/>
            <person name="Deshpande S."/>
            <person name="Douglass A.P."/>
            <person name="Hanson S.J."/>
            <person name="Klenk H.-P."/>
            <person name="LaButti K.M."/>
            <person name="Lapidus A."/>
            <person name="Lindquist E.A."/>
            <person name="Lipzen A.M."/>
            <person name="Meier-Kolthoff J.P."/>
            <person name="Ohm R.A."/>
            <person name="Otillar R.P."/>
            <person name="Pangilinan J.L."/>
            <person name="Peng Y."/>
            <person name="Rokas A."/>
            <person name="Rosa C.A."/>
            <person name="Scheuner C."/>
            <person name="Sibirny A.A."/>
            <person name="Slot J.C."/>
            <person name="Stielow J.B."/>
            <person name="Sun H."/>
            <person name="Kurtzman C.P."/>
            <person name="Blackwell M."/>
            <person name="Grigoriev I.V."/>
            <person name="Jeffries T.W."/>
        </authorList>
    </citation>
    <scope>NUCLEOTIDE SEQUENCE [LARGE SCALE GENOMIC DNA]</scope>
    <source>
        <strain evidence="2 3">DSM 6958</strain>
    </source>
</reference>
<dbReference type="Proteomes" id="UP000095009">
    <property type="component" value="Unassembled WGS sequence"/>
</dbReference>
<evidence type="ECO:0000256" key="1">
    <source>
        <dbReference type="SAM" id="MobiDB-lite"/>
    </source>
</evidence>
<evidence type="ECO:0000313" key="2">
    <source>
        <dbReference type="EMBL" id="ODQ68109.1"/>
    </source>
</evidence>
<name>A0A1E3PRR8_9ASCO</name>
<feature type="compositionally biased region" description="Basic and acidic residues" evidence="1">
    <location>
        <begin position="107"/>
        <end position="116"/>
    </location>
</feature>
<proteinExistence type="predicted"/>
<feature type="region of interest" description="Disordered" evidence="1">
    <location>
        <begin position="51"/>
        <end position="128"/>
    </location>
</feature>
<protein>
    <submittedName>
        <fullName evidence="2">Uncharacterized protein</fullName>
    </submittedName>
</protein>
<keyword evidence="3" id="KW-1185">Reference proteome</keyword>
<gene>
    <name evidence="2" type="ORF">NADFUDRAFT_63587</name>
</gene>
<feature type="compositionally biased region" description="Low complexity" evidence="1">
    <location>
        <begin position="61"/>
        <end position="72"/>
    </location>
</feature>
<feature type="compositionally biased region" description="Polar residues" evidence="1">
    <location>
        <begin position="51"/>
        <end position="60"/>
    </location>
</feature>
<evidence type="ECO:0000313" key="3">
    <source>
        <dbReference type="Proteomes" id="UP000095009"/>
    </source>
</evidence>
<sequence length="489" mass="54343">MFYENISELTLHLSDRPDKLSKPIYVPRKPVAKDKDKMAASSLVTIQPISQPTPINTVLQSLTSPGLPSGSPNKVKRKPVGISNSTSVEQTESRERSKTETATTEAVKTEAEKNDWSSKSYNDESGDDSDCYMENLASTLKYSNSTSISPVSPLATSPTTTAPWLYHVLKNLKDFYLTTNPTEFHLNCRVGPSYYVTTSVTSSSVPLQNPSEAGAPTRINSRHSGRFRSLSMLRQEDMPTSPTKSHTKGLSSTTTAEGLVFNFQANEACMVITRWKSFSGGNTWLDIKITITHKNTNNKDIDGNDDDEYDNMTKEWFTNAIPIPQATASLGPSYALVYKNQQYVVGPKLNHYSNGKPKHSTKIWFSSLENTESRNDDMTLSETNYAVFRRRKNALQLVLHPDQISSQSDVNNIGCTPAGTEADVDVGNGHDVDKIGWLTIAPLETVTQDPIFWNLIFGVTTIVAYAARIDDKDKRLSSWFKKVRGQTRD</sequence>
<accession>A0A1E3PRR8</accession>
<dbReference type="AlphaFoldDB" id="A0A1E3PRR8"/>
<organism evidence="2 3">
    <name type="scientific">Nadsonia fulvescens var. elongata DSM 6958</name>
    <dbReference type="NCBI Taxonomy" id="857566"/>
    <lineage>
        <taxon>Eukaryota</taxon>
        <taxon>Fungi</taxon>
        <taxon>Dikarya</taxon>
        <taxon>Ascomycota</taxon>
        <taxon>Saccharomycotina</taxon>
        <taxon>Dipodascomycetes</taxon>
        <taxon>Dipodascales</taxon>
        <taxon>Dipodascales incertae sedis</taxon>
        <taxon>Nadsonia</taxon>
    </lineage>
</organism>